<proteinExistence type="predicted"/>
<evidence type="ECO:0000313" key="3">
    <source>
        <dbReference type="Proteomes" id="UP000243904"/>
    </source>
</evidence>
<dbReference type="Gene3D" id="3.40.50.880">
    <property type="match status" value="1"/>
</dbReference>
<dbReference type="Proteomes" id="UP000243904">
    <property type="component" value="Chromosome I"/>
</dbReference>
<dbReference type="InterPro" id="IPR017926">
    <property type="entry name" value="GATASE"/>
</dbReference>
<dbReference type="CDD" id="cd01741">
    <property type="entry name" value="GATase1_1"/>
    <property type="match status" value="1"/>
</dbReference>
<name>A0A1H1VYL5_9BRAD</name>
<sequence>MRRSAIALRHVAFEDLGLLAPVMAREGWDVTFREAATDDLREGSIRDAGLLIVLGGPIGAYETDAYPFLKSELELIEHRLSRNLPVLGICLGAQLMAKALGSRVYGGPIKEIGWGKVELTGEGAASCLSPLREDGEVVLHWHGDTFDLPRGAQRLASNRHYENQAFAYGRHALALQFHLEADPRLLEQWYVGHAAELAAAKIPVAELRAATAKIADGRASLADRVFTRWLREIG</sequence>
<accession>A0A1H1VYL5</accession>
<dbReference type="NCBIfam" id="NF005458">
    <property type="entry name" value="PRK07053.1"/>
    <property type="match status" value="1"/>
</dbReference>
<feature type="domain" description="Glutamine amidotransferase" evidence="1">
    <location>
        <begin position="29"/>
        <end position="185"/>
    </location>
</feature>
<gene>
    <name evidence="2" type="ORF">SAMN05444158_3611</name>
</gene>
<dbReference type="InterPro" id="IPR044992">
    <property type="entry name" value="ChyE-like"/>
</dbReference>
<organism evidence="2 3">
    <name type="scientific">Bradyrhizobium canariense</name>
    <dbReference type="NCBI Taxonomy" id="255045"/>
    <lineage>
        <taxon>Bacteria</taxon>
        <taxon>Pseudomonadati</taxon>
        <taxon>Pseudomonadota</taxon>
        <taxon>Alphaproteobacteria</taxon>
        <taxon>Hyphomicrobiales</taxon>
        <taxon>Nitrobacteraceae</taxon>
        <taxon>Bradyrhizobium</taxon>
    </lineage>
</organism>
<dbReference type="PANTHER" id="PTHR42695:SF5">
    <property type="entry name" value="GLUTAMINE AMIDOTRANSFERASE YLR126C-RELATED"/>
    <property type="match status" value="1"/>
</dbReference>
<dbReference type="GO" id="GO:0005829">
    <property type="term" value="C:cytosol"/>
    <property type="evidence" value="ECO:0007669"/>
    <property type="project" value="TreeGrafter"/>
</dbReference>
<reference evidence="3" key="1">
    <citation type="submission" date="2016-10" db="EMBL/GenBank/DDBJ databases">
        <authorList>
            <person name="Varghese N."/>
            <person name="Submissions S."/>
        </authorList>
    </citation>
    <scope>NUCLEOTIDE SEQUENCE [LARGE SCALE GENOMIC DNA]</scope>
    <source>
        <strain evidence="3">GAS369</strain>
    </source>
</reference>
<evidence type="ECO:0000313" key="2">
    <source>
        <dbReference type="EMBL" id="SDS89825.1"/>
    </source>
</evidence>
<keyword evidence="3" id="KW-1185">Reference proteome</keyword>
<protein>
    <submittedName>
        <fullName evidence="2">GMP synthase (Glutamine-hydrolysing)</fullName>
    </submittedName>
</protein>
<dbReference type="AlphaFoldDB" id="A0A1H1VYL5"/>
<dbReference type="Pfam" id="PF00117">
    <property type="entry name" value="GATase"/>
    <property type="match status" value="1"/>
</dbReference>
<dbReference type="PROSITE" id="PS51273">
    <property type="entry name" value="GATASE_TYPE_1"/>
    <property type="match status" value="1"/>
</dbReference>
<dbReference type="RefSeq" id="WP_244549132.1">
    <property type="nucleotide sequence ID" value="NZ_LT629750.1"/>
</dbReference>
<dbReference type="PANTHER" id="PTHR42695">
    <property type="entry name" value="GLUTAMINE AMIDOTRANSFERASE YLR126C-RELATED"/>
    <property type="match status" value="1"/>
</dbReference>
<dbReference type="EMBL" id="LT629750">
    <property type="protein sequence ID" value="SDS89825.1"/>
    <property type="molecule type" value="Genomic_DNA"/>
</dbReference>
<dbReference type="SUPFAM" id="SSF52317">
    <property type="entry name" value="Class I glutamine amidotransferase-like"/>
    <property type="match status" value="1"/>
</dbReference>
<evidence type="ECO:0000259" key="1">
    <source>
        <dbReference type="Pfam" id="PF00117"/>
    </source>
</evidence>
<dbReference type="InterPro" id="IPR029062">
    <property type="entry name" value="Class_I_gatase-like"/>
</dbReference>